<evidence type="ECO:0000259" key="4">
    <source>
        <dbReference type="PROSITE" id="PS00624"/>
    </source>
</evidence>
<dbReference type="InterPro" id="IPR007867">
    <property type="entry name" value="GMC_OxRtase_C"/>
</dbReference>
<feature type="domain" description="Glucose-methanol-choline oxidoreductase N-terminal" evidence="3">
    <location>
        <begin position="816"/>
        <end position="839"/>
    </location>
</feature>
<feature type="domain" description="Glucose-methanol-choline oxidoreductase N-terminal" evidence="3">
    <location>
        <begin position="1319"/>
        <end position="1342"/>
    </location>
</feature>
<protein>
    <recommendedName>
        <fullName evidence="3 4">Glucose-methanol-choline oxidoreductase N-terminal domain-containing protein</fullName>
    </recommendedName>
</protein>
<evidence type="ECO:0000259" key="3">
    <source>
        <dbReference type="PROSITE" id="PS00623"/>
    </source>
</evidence>
<dbReference type="Gene3D" id="3.30.560.10">
    <property type="entry name" value="Glucose Oxidase, domain 3"/>
    <property type="match status" value="4"/>
</dbReference>
<dbReference type="GO" id="GO:0050660">
    <property type="term" value="F:flavin adenine dinucleotide binding"/>
    <property type="evidence" value="ECO:0007669"/>
    <property type="project" value="InterPro"/>
</dbReference>
<reference evidence="6" key="1">
    <citation type="submission" date="2013-03" db="EMBL/GenBank/DDBJ databases">
        <title>The Genome Sequence of Anopheles minimus MINIMUS1.</title>
        <authorList>
            <consortium name="The Broad Institute Genomics Platform"/>
            <person name="Neafsey D.E."/>
            <person name="Walton C."/>
            <person name="Walker B."/>
            <person name="Young S.K."/>
            <person name="Zeng Q."/>
            <person name="Gargeya S."/>
            <person name="Fitzgerald M."/>
            <person name="Haas B."/>
            <person name="Abouelleil A."/>
            <person name="Allen A.W."/>
            <person name="Alvarado L."/>
            <person name="Arachchi H.M."/>
            <person name="Berlin A.M."/>
            <person name="Chapman S.B."/>
            <person name="Gainer-Dewar J."/>
            <person name="Goldberg J."/>
            <person name="Griggs A."/>
            <person name="Gujja S."/>
            <person name="Hansen M."/>
            <person name="Howarth C."/>
            <person name="Imamovic A."/>
            <person name="Ireland A."/>
            <person name="Larimer J."/>
            <person name="McCowan C."/>
            <person name="Murphy C."/>
            <person name="Pearson M."/>
            <person name="Poon T.W."/>
            <person name="Priest M."/>
            <person name="Roberts A."/>
            <person name="Saif S."/>
            <person name="Shea T."/>
            <person name="Sisk P."/>
            <person name="Sykes S."/>
            <person name="Wortman J."/>
            <person name="Nusbaum C."/>
            <person name="Birren B."/>
        </authorList>
    </citation>
    <scope>NUCLEOTIDE SEQUENCE [LARGE SCALE GENOMIC DNA]</scope>
    <source>
        <strain evidence="6">MINIMUS1</strain>
    </source>
</reference>
<keyword evidence="2" id="KW-0285">Flavoprotein</keyword>
<feature type="domain" description="Glucose-methanol-choline oxidoreductase N-terminal" evidence="4">
    <location>
        <begin position="2386"/>
        <end position="2400"/>
    </location>
</feature>
<dbReference type="InterPro" id="IPR000172">
    <property type="entry name" value="GMC_OxRdtase_N"/>
</dbReference>
<evidence type="ECO:0000313" key="5">
    <source>
        <dbReference type="EnsemblMetazoa" id="AMIN002913-PA"/>
    </source>
</evidence>
<dbReference type="Gene3D" id="3.30.410.40">
    <property type="match status" value="1"/>
</dbReference>
<keyword evidence="6" id="KW-1185">Reference proteome</keyword>
<reference evidence="5" key="2">
    <citation type="submission" date="2020-05" db="UniProtKB">
        <authorList>
            <consortium name="EnsemblMetazoa"/>
        </authorList>
    </citation>
    <scope>IDENTIFICATION</scope>
    <source>
        <strain evidence="5">MINIMUS1</strain>
    </source>
</reference>
<dbReference type="InterPro" id="IPR036188">
    <property type="entry name" value="FAD/NAD-bd_sf"/>
</dbReference>
<dbReference type="PROSITE" id="PS00624">
    <property type="entry name" value="GMC_OXRED_2"/>
    <property type="match status" value="5"/>
</dbReference>
<feature type="domain" description="Glucose-methanol-choline oxidoreductase N-terminal" evidence="4">
    <location>
        <begin position="1002"/>
        <end position="1016"/>
    </location>
</feature>
<feature type="domain" description="Glucose-methanol-choline oxidoreductase N-terminal" evidence="3">
    <location>
        <begin position="137"/>
        <end position="160"/>
    </location>
</feature>
<organism evidence="5 6">
    <name type="scientific">Anopheles minimus</name>
    <dbReference type="NCBI Taxonomy" id="112268"/>
    <lineage>
        <taxon>Eukaryota</taxon>
        <taxon>Metazoa</taxon>
        <taxon>Ecdysozoa</taxon>
        <taxon>Arthropoda</taxon>
        <taxon>Hexapoda</taxon>
        <taxon>Insecta</taxon>
        <taxon>Pterygota</taxon>
        <taxon>Neoptera</taxon>
        <taxon>Endopterygota</taxon>
        <taxon>Diptera</taxon>
        <taxon>Nematocera</taxon>
        <taxon>Culicoidea</taxon>
        <taxon>Culicidae</taxon>
        <taxon>Anophelinae</taxon>
        <taxon>Anopheles</taxon>
    </lineage>
</organism>
<dbReference type="Pfam" id="PF00732">
    <property type="entry name" value="GMC_oxred_N"/>
    <property type="match status" value="5"/>
</dbReference>
<comment type="similarity">
    <text evidence="1 2">Belongs to the GMC oxidoreductase family.</text>
</comment>
<feature type="domain" description="Glucose-methanol-choline oxidoreductase N-terminal" evidence="4">
    <location>
        <begin position="1998"/>
        <end position="2012"/>
    </location>
</feature>
<dbReference type="STRING" id="112268.A0A182VXW4"/>
<dbReference type="PANTHER" id="PTHR11552:SF186">
    <property type="entry name" value="GLUCOSE-METHANOL-CHOLINE OXIDOREDUCTASE N-TERMINAL DOMAIN-CONTAINING PROTEIN"/>
    <property type="match status" value="1"/>
</dbReference>
<dbReference type="PROSITE" id="PS00623">
    <property type="entry name" value="GMC_OXRED_1"/>
    <property type="match status" value="3"/>
</dbReference>
<dbReference type="Proteomes" id="UP000075920">
    <property type="component" value="Unassembled WGS sequence"/>
</dbReference>
<name>A0A182VXW4_9DIPT</name>
<evidence type="ECO:0000313" key="6">
    <source>
        <dbReference type="Proteomes" id="UP000075920"/>
    </source>
</evidence>
<dbReference type="PANTHER" id="PTHR11552">
    <property type="entry name" value="GLUCOSE-METHANOL-CHOLINE GMC OXIDOREDUCTASE"/>
    <property type="match status" value="1"/>
</dbReference>
<feature type="domain" description="Glucose-methanol-choline oxidoreductase N-terminal" evidence="4">
    <location>
        <begin position="314"/>
        <end position="328"/>
    </location>
</feature>
<dbReference type="EnsemblMetazoa" id="AMIN002913-RA">
    <property type="protein sequence ID" value="AMIN002913-PA"/>
    <property type="gene ID" value="AMIN002913"/>
</dbReference>
<dbReference type="Pfam" id="PF05199">
    <property type="entry name" value="GMC_oxred_C"/>
    <property type="match status" value="5"/>
</dbReference>
<dbReference type="InterPro" id="IPR012132">
    <property type="entry name" value="GMC_OxRdtase"/>
</dbReference>
<feature type="domain" description="Glucose-methanol-choline oxidoreductase N-terminal" evidence="4">
    <location>
        <begin position="1500"/>
        <end position="1514"/>
    </location>
</feature>
<sequence>MIFHCETKLIRRFRTKLPINARCLQCRIEEWNLGKRTDVVDFRNRVQDIPSQFIYDVYDFVVIGGGSAGAAVAARLSEVCDWNVLLLEAGTDETFLSDLPYLYPALQKGPLDWQFETEPNERFCQGMRGNRCSWPRGKVLGGSSVLNAMMYVRGNPEDYDEWADLGNVGWSWRDVLPYFVKMENVRDPNIAGRPYHGTTGPLTVELFRNYTTLQAMFLEAARELGMKLSDDINGPDQLVFAPLHGSIRDGLRCSTAKAYLRPVAHRKNLHISMDSMVERILIDPKDRRAYGVLFRKGNRRQFVLVTKEVVLSAGALNSPHLLMLSGVGPRDQLQRHGIRVIHELPGVGQNLQDHVAAGGGVFLIKNPQGNKPLSVRLFEVNDVSTARDFLFRNQGRLVAMPSCEVMGFINTKHNKPGSRRGDVQIFMSAQSDISDGGTEGMAGAGLTYDYYARNFESWVYHDSFLIMPLLMRPESRGWLELPSANPYDKIKIHPNYFAIERDLDILVEGLKFGVRVAKTSVMRSINATFIYDAQHGDTCHGIAGDDFFKCLIQHYSQTIYHPSGTAKMGLATDPMAVVDSQLRVHGIGGLRVVDASIMPTITTGNTNAPTIMIAERAADLIKYAHLPALVREEHYRQCDSIDYQYHPKSSNTIPERSSCVLQDYACRKRATTMEALMGGQCASQSVGPANQLFGLLVQTILAAQCAISPPDMWPKDYGPTALARGLDEYDFVIVGAGSAGSVVANRLSENPDWKVLLLEAGGDPPIESEIPFLQIHLEKSNVDWVYYANSSNGGQGNERTACRASTSPEGCFWPRGKMLGGSGAMNAMVYIRGNALDYDMWEAMGNAGWGWQHVLPYFRKSEDNPDAGIVDDGTFHDKGGYLAVSSTSGDSDKVEQLLEAIQESGYEYLEDFNGEDYIGFGRMQVNIINGTRCSPAKAFLVPIKDRPNLDVIKHAHVTKLLFDANQRISSVRFILSEPDTTSSDHNNELEVKVRRETIVSAGAVNTPQLLMLSGIGREEDLKEFGISVVSNVPVGRKLQDHVTVPLFYRVYRSTATDFDLNRDMVAPTYDYLLHRSGPLTEYGVNAFIGFINTINSSDPYPNIQYHHMYSRKRSGIAGQWFRKMNLDGLVSNSIDAANDEADLLGAFVILLKPKSWGHIKLRSGNASDKPRIDAGYLTHQQDMQTLLEGIRAHHRIMATEAAKRMEPEPVRIDLLTCRDEQYDSDAYWECYIRELSQTLYHPVGTAKMGPAANPDAVVDSQLRVKGVKGVRVVDASIMPDIIATMMLALQHSEVDWAYNVRRTDSSGVGTRNGTFWPRGRTLGGSGAINAMLYIRGNRRDYAQWKNLGNPEWGWEDVLSYFRKSENMNTPELVRGAGAKYHRTGGYLNVEQRIDNTALNGILRSAATELGYEWIEDFNRDRHIGYGNSQHTIIGPTRCSPAKAFLTPIRHRENLHVIKHALVDRLLIDGRNVATGVRFVIEGSQRVRQVTARREVIVAAGAINTPQLLMLSGIGREDELKRFGIPLKVDHNVGGNLQDHVAVPLFFKFYNVPDSNIDEQVAQLHDLYTYAVQNRSQAVVRTGFLNTVGFYNTKNSSDPFPDVQVMYMGFPKGGRSSTAITSNFEFTDTISASVREIDRITPAVYVHITVLNPKSRGRVRLASTNPRDHPIIDANYFEEIDDLNVMVQGIRLQQRLLQTEAFRNAGATLHRIDIPGCKEQVYDTNEYWECYVRHLTITTYHPVGTAKMGPATDQDAVVDSRLRVRGIHGLRVIDASIMPLIPETFFTIQKTEADWENYAERTPHASKGSKDGSFWPRGRTLGGCGAINAMLYVRGNSRDYDDWAELGNANWGWRDVLPYFKKSEDNHDPELMRRDGGKYHASGGYLKVGNFPVNHPLSEVMLQAFNDAGFESNSDINGARQVGFGRAQGTIVNGTRCSPAKAFLVPVKDRPNLHVIKHAVVVTVERDPSTERFKYVNFMIDNKVLKVAHARKEIILAAGAINTPHILQRSGIGPSALLNKVNIPLVADLPVGENLQDHLFVPLLFKLHKSTAENYNIQQELVKNLFQYIMTRSGPMAGHGVTSVIGFINTLDASSPFADIEYHFFQFEKGSGKSVLFCDKVGYNQEISQSMFEAATEADVVMAIVVLLNPKSKGRVTLATEDFSEFNPPRIESGYLEEKEDVEAVLRGIRYINKIVDTPTFREHEGELHRLKLSECDQLTYDSDAYWECYSRHLTLTLYHPVGTAKMGPDSDKDAVVDARLRVKERPEYHAQGGLLKVNSFMSNEMTKLVIAEAAHELGIPEIMDINSDEYIGYNVAQGTVYKGRRWSAAKAFLNTAKDRPNLHIIKNAHVKKINFDGTIATGVTFDLPDQADISVTISKEVVLSAGAVNTPQVLQLSGLGAKAHLERLNIPVVKDVPSVGENLQDHVIIPLFLTMHGSRPIERSMDELLDSIYSYFRYGLGTFGTVSVTDLLAFVNTQSPAAKFPDIQFHHMLYLWKTPDVERITQCFGWEDYIAQQIIEQNQKSEILTVLVTLLNPKSKGTVQLRSSDPYEAPIINANYLDDQRDVKTVIRGIRFFRKLLDTENFGYHELKEFHLKIDECDRLEYDSDSYWECYARYMSTTIYHPTGTAKMGPDGDPAAVVDSRLKCARNDRTGVQKRNMVVSFGTLIPLLAGAALKATPAAAGLTTAVGAAISAATAVIGVGKLAIVPILIASLAYYNYDLFDPENRPFNVPEVDRDYDFIVVGAGSAGAVVASRLSEIGGWKVLLLEAGGHETEVSDVPILSLYLHKSKLDWKYR</sequence>
<keyword evidence="2" id="KW-0274">FAD</keyword>
<evidence type="ECO:0000256" key="1">
    <source>
        <dbReference type="ARBA" id="ARBA00010790"/>
    </source>
</evidence>
<dbReference type="SUPFAM" id="SSF54373">
    <property type="entry name" value="FAD-linked reductases, C-terminal domain"/>
    <property type="match status" value="5"/>
</dbReference>
<evidence type="ECO:0000256" key="2">
    <source>
        <dbReference type="RuleBase" id="RU003968"/>
    </source>
</evidence>
<proteinExistence type="inferred from homology"/>
<dbReference type="SUPFAM" id="SSF51905">
    <property type="entry name" value="FAD/NAD(P)-binding domain"/>
    <property type="match status" value="6"/>
</dbReference>
<dbReference type="GO" id="GO:0016614">
    <property type="term" value="F:oxidoreductase activity, acting on CH-OH group of donors"/>
    <property type="evidence" value="ECO:0007669"/>
    <property type="project" value="InterPro"/>
</dbReference>
<dbReference type="Gene3D" id="3.50.50.60">
    <property type="entry name" value="FAD/NAD(P)-binding domain"/>
    <property type="match status" value="6"/>
</dbReference>
<accession>A0A182VXW4</accession>
<dbReference type="VEuPathDB" id="VectorBase:AMIN002913"/>